<reference evidence="1 2" key="1">
    <citation type="submission" date="2015-12" db="EMBL/GenBank/DDBJ databases">
        <title>Draft genome sequence of Moniliophthora roreri, the causal agent of frosty pod rot of cacao.</title>
        <authorList>
            <person name="Aime M.C."/>
            <person name="Diaz-Valderrama J.R."/>
            <person name="Kijpornyongpan T."/>
            <person name="Phillips-Mora W."/>
        </authorList>
    </citation>
    <scope>NUCLEOTIDE SEQUENCE [LARGE SCALE GENOMIC DNA]</scope>
    <source>
        <strain evidence="1 2">MCA 2952</strain>
    </source>
</reference>
<evidence type="ECO:0000313" key="1">
    <source>
        <dbReference type="EMBL" id="KTB27352.1"/>
    </source>
</evidence>
<organism evidence="1 2">
    <name type="scientific">Moniliophthora roreri</name>
    <name type="common">Frosty pod rot fungus</name>
    <name type="synonym">Monilia roreri</name>
    <dbReference type="NCBI Taxonomy" id="221103"/>
    <lineage>
        <taxon>Eukaryota</taxon>
        <taxon>Fungi</taxon>
        <taxon>Dikarya</taxon>
        <taxon>Basidiomycota</taxon>
        <taxon>Agaricomycotina</taxon>
        <taxon>Agaricomycetes</taxon>
        <taxon>Agaricomycetidae</taxon>
        <taxon>Agaricales</taxon>
        <taxon>Marasmiineae</taxon>
        <taxon>Marasmiaceae</taxon>
        <taxon>Moniliophthora</taxon>
    </lineage>
</organism>
<accession>A0A0W0ETJ9</accession>
<proteinExistence type="predicted"/>
<dbReference type="EMBL" id="LATX01002556">
    <property type="protein sequence ID" value="KTB27352.1"/>
    <property type="molecule type" value="Genomic_DNA"/>
</dbReference>
<protein>
    <submittedName>
        <fullName evidence="1">Uncharacterized protein</fullName>
    </submittedName>
</protein>
<dbReference type="Proteomes" id="UP000054988">
    <property type="component" value="Unassembled WGS sequence"/>
</dbReference>
<name>A0A0W0ETJ9_MONRR</name>
<dbReference type="AlphaFoldDB" id="A0A0W0ETJ9"/>
<comment type="caution">
    <text evidence="1">The sequence shown here is derived from an EMBL/GenBank/DDBJ whole genome shotgun (WGS) entry which is preliminary data.</text>
</comment>
<sequence>MAIMYKTGRPNKESIERLLLNEDFVWVEPLSNVCNARHFAEANDVAPTRVGGFWYSSWEADSGVGGTKGSFRRKAPQPILQAAVGFSADLFPQSRRFSSSRLARVQYDHQPAGGLHVFMGQIPIPRHVIAVSRIAMFSDDDEEIEGVFRDFPHTTIVAGEADVEANRGAEGCVIGGCECSP</sequence>
<gene>
    <name evidence="1" type="ORF">WG66_20054</name>
</gene>
<evidence type="ECO:0000313" key="2">
    <source>
        <dbReference type="Proteomes" id="UP000054988"/>
    </source>
</evidence>